<evidence type="ECO:0000256" key="6">
    <source>
        <dbReference type="SAM" id="Phobius"/>
    </source>
</evidence>
<dbReference type="AlphaFoldDB" id="A0A9P4PE65"/>
<keyword evidence="9" id="KW-1185">Reference proteome</keyword>
<dbReference type="OrthoDB" id="3764549at2759"/>
<evidence type="ECO:0000313" key="8">
    <source>
        <dbReference type="EMBL" id="KAF2442227.1"/>
    </source>
</evidence>
<dbReference type="Proteomes" id="UP000799764">
    <property type="component" value="Unassembled WGS sequence"/>
</dbReference>
<feature type="domain" description="Rhodopsin" evidence="7">
    <location>
        <begin position="11"/>
        <end position="252"/>
    </location>
</feature>
<organism evidence="8 9">
    <name type="scientific">Karstenula rhodostoma CBS 690.94</name>
    <dbReference type="NCBI Taxonomy" id="1392251"/>
    <lineage>
        <taxon>Eukaryota</taxon>
        <taxon>Fungi</taxon>
        <taxon>Dikarya</taxon>
        <taxon>Ascomycota</taxon>
        <taxon>Pezizomycotina</taxon>
        <taxon>Dothideomycetes</taxon>
        <taxon>Pleosporomycetidae</taxon>
        <taxon>Pleosporales</taxon>
        <taxon>Massarineae</taxon>
        <taxon>Didymosphaeriaceae</taxon>
        <taxon>Karstenula</taxon>
    </lineage>
</organism>
<evidence type="ECO:0000256" key="2">
    <source>
        <dbReference type="ARBA" id="ARBA00022692"/>
    </source>
</evidence>
<dbReference type="InterPro" id="IPR049326">
    <property type="entry name" value="Rhodopsin_dom_fungi"/>
</dbReference>
<name>A0A9P4PE65_9PLEO</name>
<keyword evidence="2 6" id="KW-0812">Transmembrane</keyword>
<feature type="transmembrane region" description="Helical" evidence="6">
    <location>
        <begin position="192"/>
        <end position="214"/>
    </location>
</feature>
<keyword evidence="3 6" id="KW-1133">Transmembrane helix</keyword>
<comment type="similarity">
    <text evidence="5">Belongs to the SAT4 family.</text>
</comment>
<comment type="subcellular location">
    <subcellularLocation>
        <location evidence="1">Membrane</location>
        <topology evidence="1">Multi-pass membrane protein</topology>
    </subcellularLocation>
</comment>
<evidence type="ECO:0000256" key="1">
    <source>
        <dbReference type="ARBA" id="ARBA00004141"/>
    </source>
</evidence>
<evidence type="ECO:0000313" key="9">
    <source>
        <dbReference type="Proteomes" id="UP000799764"/>
    </source>
</evidence>
<feature type="transmembrane region" description="Helical" evidence="6">
    <location>
        <begin position="226"/>
        <end position="246"/>
    </location>
</feature>
<evidence type="ECO:0000256" key="4">
    <source>
        <dbReference type="ARBA" id="ARBA00023136"/>
    </source>
</evidence>
<sequence length="270" mass="31228">MSVLSMLSTIWRLVVRFRVSPCMGCSDWLMLAGTAMSFVCNIPFIILGVHAGVGRLMSDPFWTSHRIHTAIHFQFISICLQMNAMFLVKLSVCTYLLALNFSRRFRAIMWLVTLIVVMFNLIMPLLFHFWSCRPYYFRWHPEIVPECWPEMVGTVAEYAQIVSNICTDLIYASAPLVYLRQAKLTKQMRFKVRLMFLLALVGTASSVVKMYVLHRWLRSSEPFYDIADLSIWGINEISICIVVANLPMQRRSICRTVAFVVPNRLHSRLG</sequence>
<dbReference type="GO" id="GO:0016020">
    <property type="term" value="C:membrane"/>
    <property type="evidence" value="ECO:0007669"/>
    <property type="project" value="UniProtKB-SubCell"/>
</dbReference>
<dbReference type="Pfam" id="PF20684">
    <property type="entry name" value="Fung_rhodopsin"/>
    <property type="match status" value="1"/>
</dbReference>
<gene>
    <name evidence="8" type="ORF">P171DRAFT_330898</name>
</gene>
<proteinExistence type="inferred from homology"/>
<feature type="transmembrane region" description="Helical" evidence="6">
    <location>
        <begin position="110"/>
        <end position="130"/>
    </location>
</feature>
<reference evidence="8" key="1">
    <citation type="journal article" date="2020" name="Stud. Mycol.">
        <title>101 Dothideomycetes genomes: a test case for predicting lifestyles and emergence of pathogens.</title>
        <authorList>
            <person name="Haridas S."/>
            <person name="Albert R."/>
            <person name="Binder M."/>
            <person name="Bloem J."/>
            <person name="Labutti K."/>
            <person name="Salamov A."/>
            <person name="Andreopoulos B."/>
            <person name="Baker S."/>
            <person name="Barry K."/>
            <person name="Bills G."/>
            <person name="Bluhm B."/>
            <person name="Cannon C."/>
            <person name="Castanera R."/>
            <person name="Culley D."/>
            <person name="Daum C."/>
            <person name="Ezra D."/>
            <person name="Gonzalez J."/>
            <person name="Henrissat B."/>
            <person name="Kuo A."/>
            <person name="Liang C."/>
            <person name="Lipzen A."/>
            <person name="Lutzoni F."/>
            <person name="Magnuson J."/>
            <person name="Mondo S."/>
            <person name="Nolan M."/>
            <person name="Ohm R."/>
            <person name="Pangilinan J."/>
            <person name="Park H.-J."/>
            <person name="Ramirez L."/>
            <person name="Alfaro M."/>
            <person name="Sun H."/>
            <person name="Tritt A."/>
            <person name="Yoshinaga Y."/>
            <person name="Zwiers L.-H."/>
            <person name="Turgeon B."/>
            <person name="Goodwin S."/>
            <person name="Spatafora J."/>
            <person name="Crous P."/>
            <person name="Grigoriev I."/>
        </authorList>
    </citation>
    <scope>NUCLEOTIDE SEQUENCE</scope>
    <source>
        <strain evidence="8">CBS 690.94</strain>
    </source>
</reference>
<protein>
    <recommendedName>
        <fullName evidence="7">Rhodopsin domain-containing protein</fullName>
    </recommendedName>
</protein>
<evidence type="ECO:0000259" key="7">
    <source>
        <dbReference type="Pfam" id="PF20684"/>
    </source>
</evidence>
<dbReference type="EMBL" id="MU001504">
    <property type="protein sequence ID" value="KAF2442227.1"/>
    <property type="molecule type" value="Genomic_DNA"/>
</dbReference>
<feature type="transmembrane region" description="Helical" evidence="6">
    <location>
        <begin position="71"/>
        <end position="98"/>
    </location>
</feature>
<dbReference type="PANTHER" id="PTHR33048:SF163">
    <property type="entry name" value="INTEGRAL MEMBRANE PROTEIN (AFU_ORTHOLOGUE AFUA_8G05510)"/>
    <property type="match status" value="1"/>
</dbReference>
<evidence type="ECO:0000256" key="3">
    <source>
        <dbReference type="ARBA" id="ARBA00022989"/>
    </source>
</evidence>
<feature type="transmembrane region" description="Helical" evidence="6">
    <location>
        <begin position="28"/>
        <end position="51"/>
    </location>
</feature>
<dbReference type="PANTHER" id="PTHR33048">
    <property type="entry name" value="PTH11-LIKE INTEGRAL MEMBRANE PROTEIN (AFU_ORTHOLOGUE AFUA_5G11245)"/>
    <property type="match status" value="1"/>
</dbReference>
<dbReference type="InterPro" id="IPR052337">
    <property type="entry name" value="SAT4-like"/>
</dbReference>
<feature type="non-terminal residue" evidence="8">
    <location>
        <position position="270"/>
    </location>
</feature>
<accession>A0A9P4PE65</accession>
<evidence type="ECO:0000256" key="5">
    <source>
        <dbReference type="ARBA" id="ARBA00038359"/>
    </source>
</evidence>
<keyword evidence="4 6" id="KW-0472">Membrane</keyword>
<comment type="caution">
    <text evidence="8">The sequence shown here is derived from an EMBL/GenBank/DDBJ whole genome shotgun (WGS) entry which is preliminary data.</text>
</comment>